<dbReference type="Proteomes" id="UP000436088">
    <property type="component" value="Unassembled WGS sequence"/>
</dbReference>
<dbReference type="AlphaFoldDB" id="A0A6A2WX76"/>
<dbReference type="GO" id="GO:0016192">
    <property type="term" value="P:vesicle-mediated transport"/>
    <property type="evidence" value="ECO:0007669"/>
    <property type="project" value="InterPro"/>
</dbReference>
<dbReference type="InterPro" id="IPR044519">
    <property type="entry name" value="ARF_GAP_AGD6/7"/>
</dbReference>
<accession>A0A6A2WX76</accession>
<comment type="caution">
    <text evidence="2">The sequence shown here is derived from an EMBL/GenBank/DDBJ whole genome shotgun (WGS) entry which is preliminary data.</text>
</comment>
<dbReference type="PANTHER" id="PTHR47021:SF4">
    <property type="entry name" value="ADP-RIBOSYLATION FACTOR GTPASE-ACTIVATING PROTEIN AGD6-RELATED"/>
    <property type="match status" value="1"/>
</dbReference>
<evidence type="ECO:0000313" key="2">
    <source>
        <dbReference type="EMBL" id="KAE8654316.1"/>
    </source>
</evidence>
<name>A0A6A2WX76_HIBSY</name>
<reference evidence="2" key="1">
    <citation type="submission" date="2019-09" db="EMBL/GenBank/DDBJ databases">
        <title>Draft genome information of white flower Hibiscus syriacus.</title>
        <authorList>
            <person name="Kim Y.-M."/>
        </authorList>
    </citation>
    <scope>NUCLEOTIDE SEQUENCE [LARGE SCALE GENOMIC DNA]</scope>
    <source>
        <strain evidence="2">YM2019G1</strain>
    </source>
</reference>
<gene>
    <name evidence="2" type="ORF">F3Y22_tig00117056pilonHSYRG01395</name>
</gene>
<evidence type="ECO:0000313" key="3">
    <source>
        <dbReference type="Proteomes" id="UP000436088"/>
    </source>
</evidence>
<dbReference type="GO" id="GO:0005096">
    <property type="term" value="F:GTPase activator activity"/>
    <property type="evidence" value="ECO:0007669"/>
    <property type="project" value="InterPro"/>
</dbReference>
<organism evidence="2 3">
    <name type="scientific">Hibiscus syriacus</name>
    <name type="common">Rose of Sharon</name>
    <dbReference type="NCBI Taxonomy" id="106335"/>
    <lineage>
        <taxon>Eukaryota</taxon>
        <taxon>Viridiplantae</taxon>
        <taxon>Streptophyta</taxon>
        <taxon>Embryophyta</taxon>
        <taxon>Tracheophyta</taxon>
        <taxon>Spermatophyta</taxon>
        <taxon>Magnoliopsida</taxon>
        <taxon>eudicotyledons</taxon>
        <taxon>Gunneridae</taxon>
        <taxon>Pentapetalae</taxon>
        <taxon>rosids</taxon>
        <taxon>malvids</taxon>
        <taxon>Malvales</taxon>
        <taxon>Malvaceae</taxon>
        <taxon>Malvoideae</taxon>
        <taxon>Hibiscus</taxon>
    </lineage>
</organism>
<feature type="compositionally biased region" description="Low complexity" evidence="1">
    <location>
        <begin position="91"/>
        <end position="101"/>
    </location>
</feature>
<dbReference type="PANTHER" id="PTHR47021">
    <property type="entry name" value="ADP-RIBOSYLATION FACTOR GTPASE-ACTIVATING PROTEIN AGD6-RELATED"/>
    <property type="match status" value="1"/>
</dbReference>
<keyword evidence="3" id="KW-1185">Reference proteome</keyword>
<feature type="compositionally biased region" description="Basic and acidic residues" evidence="1">
    <location>
        <begin position="107"/>
        <end position="124"/>
    </location>
</feature>
<evidence type="ECO:0000256" key="1">
    <source>
        <dbReference type="SAM" id="MobiDB-lite"/>
    </source>
</evidence>
<sequence length="304" mass="33222">MAATKRLDVLQSQLGNKKLASIVTEGTPRGLRFPQYGIPKETDIVTKYNSNAASVYRDRIQALAEGRPWQDPPVVKESVKGGGGRRKLPLNGSNGNDNGGSAPMRSKSSEDIQVEADKNTEFVSEKPPPSHGGKFVGFESTTKPIHKKTKSHGDVLSLKSQGFWNLSSAAHSDANVVQSGTKFFSSKVEGGNDIKVHKTANVVATMTSEISRKTWGVMKGHTTKEDTANTIANENDDWVGWDDANDHFHNCHSSNDWDKRGTIDNTKDEATKAVANENDNWAGWNDANEQIQNGEFDNKSACHN</sequence>
<feature type="region of interest" description="Disordered" evidence="1">
    <location>
        <begin position="67"/>
        <end position="139"/>
    </location>
</feature>
<protein>
    <submittedName>
        <fullName evidence="2">Uncharacterized protein</fullName>
    </submittedName>
</protein>
<proteinExistence type="predicted"/>
<dbReference type="EMBL" id="VEPZ02001788">
    <property type="protein sequence ID" value="KAE8654316.1"/>
    <property type="molecule type" value="Genomic_DNA"/>
</dbReference>